<dbReference type="Proteomes" id="UP000237968">
    <property type="component" value="Unassembled WGS sequence"/>
</dbReference>
<dbReference type="PANTHER" id="PTHR22595">
    <property type="entry name" value="CHITINASE-RELATED"/>
    <property type="match status" value="1"/>
</dbReference>
<dbReference type="SUPFAM" id="SSF53955">
    <property type="entry name" value="Lysozyme-like"/>
    <property type="match status" value="1"/>
</dbReference>
<dbReference type="InterPro" id="IPR023346">
    <property type="entry name" value="Lysozyme-like_dom_sf"/>
</dbReference>
<dbReference type="GO" id="GO:0004568">
    <property type="term" value="F:chitinase activity"/>
    <property type="evidence" value="ECO:0007669"/>
    <property type="project" value="InterPro"/>
</dbReference>
<dbReference type="InterPro" id="IPR000726">
    <property type="entry name" value="Glyco_hydro_19_cat"/>
</dbReference>
<keyword evidence="1" id="KW-0611">Plant defense</keyword>
<organism evidence="5 6">
    <name type="scientific">Enhygromyxa salina</name>
    <dbReference type="NCBI Taxonomy" id="215803"/>
    <lineage>
        <taxon>Bacteria</taxon>
        <taxon>Pseudomonadati</taxon>
        <taxon>Myxococcota</taxon>
        <taxon>Polyangia</taxon>
        <taxon>Nannocystales</taxon>
        <taxon>Nannocystaceae</taxon>
        <taxon>Enhygromyxa</taxon>
    </lineage>
</organism>
<dbReference type="FunFam" id="3.30.20.10:FF:000001">
    <property type="entry name" value="Endochitinase (Chitinase)"/>
    <property type="match status" value="1"/>
</dbReference>
<reference evidence="5 6" key="1">
    <citation type="submission" date="2018-03" db="EMBL/GenBank/DDBJ databases">
        <title>Draft Genome Sequences of the Obligatory Marine Myxobacteria Enhygromyxa salina SWB005.</title>
        <authorList>
            <person name="Poehlein A."/>
            <person name="Moghaddam J.A."/>
            <person name="Harms H."/>
            <person name="Alanjari M."/>
            <person name="Koenig G.M."/>
            <person name="Daniel R."/>
            <person name="Schaeberle T.F."/>
        </authorList>
    </citation>
    <scope>NUCLEOTIDE SEQUENCE [LARGE SCALE GENOMIC DNA]</scope>
    <source>
        <strain evidence="5 6">SWB005</strain>
    </source>
</reference>
<gene>
    <name evidence="5" type="ORF">ENSA5_40680</name>
</gene>
<dbReference type="Gene3D" id="1.10.530.10">
    <property type="match status" value="1"/>
</dbReference>
<dbReference type="PANTHER" id="PTHR22595:SF79">
    <property type="entry name" value="CHITINASE 12"/>
    <property type="match status" value="1"/>
</dbReference>
<comment type="caution">
    <text evidence="5">The sequence shown here is derived from an EMBL/GenBank/DDBJ whole genome shotgun (WGS) entry which is preliminary data.</text>
</comment>
<evidence type="ECO:0000256" key="3">
    <source>
        <dbReference type="SAM" id="MobiDB-lite"/>
    </source>
</evidence>
<keyword evidence="2" id="KW-1015">Disulfide bond</keyword>
<evidence type="ECO:0000256" key="1">
    <source>
        <dbReference type="ARBA" id="ARBA00022821"/>
    </source>
</evidence>
<feature type="domain" description="Glycoside hydrolase family 19 catalytic" evidence="4">
    <location>
        <begin position="99"/>
        <end position="332"/>
    </location>
</feature>
<dbReference type="OrthoDB" id="6018988at2"/>
<proteinExistence type="predicted"/>
<keyword evidence="6" id="KW-1185">Reference proteome</keyword>
<evidence type="ECO:0000313" key="6">
    <source>
        <dbReference type="Proteomes" id="UP000237968"/>
    </source>
</evidence>
<dbReference type="CDD" id="cd00325">
    <property type="entry name" value="chitinase_GH19"/>
    <property type="match status" value="1"/>
</dbReference>
<protein>
    <submittedName>
        <fullName evidence="5">Chitinase class I</fullName>
    </submittedName>
</protein>
<evidence type="ECO:0000259" key="4">
    <source>
        <dbReference type="Pfam" id="PF00182"/>
    </source>
</evidence>
<dbReference type="GO" id="GO:0016998">
    <property type="term" value="P:cell wall macromolecule catabolic process"/>
    <property type="evidence" value="ECO:0007669"/>
    <property type="project" value="InterPro"/>
</dbReference>
<accession>A0A2S9XPG6</accession>
<feature type="compositionally biased region" description="Acidic residues" evidence="3">
    <location>
        <begin position="29"/>
        <end position="90"/>
    </location>
</feature>
<feature type="region of interest" description="Disordered" evidence="3">
    <location>
        <begin position="1"/>
        <end position="92"/>
    </location>
</feature>
<dbReference type="Pfam" id="PF00182">
    <property type="entry name" value="Glyco_hydro_19"/>
    <property type="match status" value="1"/>
</dbReference>
<sequence>MLACGVALACADDDNNPADSDTETSTGDGDGDGGDGDPGDGDGGDGDPGDGDGDSGDGDGDSGDGDGDSGDGDSGDGDSGDGDGDGDGDPACELSELLDQALWDEMFLHKNDPACEGSNYTLAGLLAAAADYPSFACEGDEATRRRELAAFLAQISHETTGGWANAPDGPHSWGLCFIEEVGCANNGCPQYCDPNNMQYPCADAKTYHGRGAIQLSWNYNYGQAGDALGVDLLSDPDLVKNDPKLALQTALWFWMTEQLPKPSAHDVMVGAWAPSADDEAQGRLPGFGMTTNIINGGLECNMPGNAAVADRVGFFTRYVDLLGTDPGDKVDCDMMSPYG</sequence>
<evidence type="ECO:0000256" key="2">
    <source>
        <dbReference type="ARBA" id="ARBA00023157"/>
    </source>
</evidence>
<dbReference type="GO" id="GO:0006032">
    <property type="term" value="P:chitin catabolic process"/>
    <property type="evidence" value="ECO:0007669"/>
    <property type="project" value="InterPro"/>
</dbReference>
<dbReference type="GO" id="GO:0006952">
    <property type="term" value="P:defense response"/>
    <property type="evidence" value="ECO:0007669"/>
    <property type="project" value="UniProtKB-KW"/>
</dbReference>
<name>A0A2S9XPG6_9BACT</name>
<dbReference type="AlphaFoldDB" id="A0A2S9XPG6"/>
<feature type="compositionally biased region" description="Acidic residues" evidence="3">
    <location>
        <begin position="11"/>
        <end position="22"/>
    </location>
</feature>
<dbReference type="Gene3D" id="3.30.20.10">
    <property type="entry name" value="Endochitinase, domain 2"/>
    <property type="match status" value="1"/>
</dbReference>
<evidence type="ECO:0000313" key="5">
    <source>
        <dbReference type="EMBL" id="PRP94745.1"/>
    </source>
</evidence>
<dbReference type="RefSeq" id="WP_106393361.1">
    <property type="nucleotide sequence ID" value="NZ_PVNK01000175.1"/>
</dbReference>
<dbReference type="EMBL" id="PVNK01000175">
    <property type="protein sequence ID" value="PRP94745.1"/>
    <property type="molecule type" value="Genomic_DNA"/>
</dbReference>